<feature type="region of interest" description="Disordered" evidence="1">
    <location>
        <begin position="221"/>
        <end position="255"/>
    </location>
</feature>
<dbReference type="EMBL" id="QXFW01000077">
    <property type="protein sequence ID" value="KAE9026410.1"/>
    <property type="molecule type" value="Genomic_DNA"/>
</dbReference>
<evidence type="ECO:0000313" key="12">
    <source>
        <dbReference type="Proteomes" id="UP000441208"/>
    </source>
</evidence>
<proteinExistence type="predicted"/>
<evidence type="ECO:0000313" key="5">
    <source>
        <dbReference type="EMBL" id="KAE9153287.1"/>
    </source>
</evidence>
<evidence type="ECO:0000313" key="8">
    <source>
        <dbReference type="EMBL" id="KAE9252917.1"/>
    </source>
</evidence>
<feature type="compositionally biased region" description="Polar residues" evidence="1">
    <location>
        <begin position="221"/>
        <end position="243"/>
    </location>
</feature>
<evidence type="ECO:0000313" key="10">
    <source>
        <dbReference type="Proteomes" id="UP000440367"/>
    </source>
</evidence>
<dbReference type="Proteomes" id="UP000460718">
    <property type="component" value="Unassembled WGS sequence"/>
</dbReference>
<gene>
    <name evidence="8" type="ORF">PF002_g3591</name>
    <name evidence="7" type="ORF">PF004_g2596</name>
    <name evidence="6" type="ORF">PF005_g3174</name>
    <name evidence="5" type="ORF">PF006_g2559</name>
    <name evidence="4" type="ORF">PF007_g3092</name>
    <name evidence="3" type="ORF">PF011_g2550</name>
</gene>
<dbReference type="AlphaFoldDB" id="A0A6A4ADZ1"/>
<dbReference type="EMBL" id="QXGD01000103">
    <property type="protein sequence ID" value="KAE9252917.1"/>
    <property type="molecule type" value="Genomic_DNA"/>
</dbReference>
<dbReference type="Proteomes" id="UP000440367">
    <property type="component" value="Unassembled WGS sequence"/>
</dbReference>
<feature type="chain" id="PRO_5036381005" description="TRP C-terminal domain-containing protein" evidence="2">
    <location>
        <begin position="23"/>
        <end position="298"/>
    </location>
</feature>
<dbReference type="EMBL" id="QXGC01000075">
    <property type="protein sequence ID" value="KAE9251195.1"/>
    <property type="molecule type" value="Genomic_DNA"/>
</dbReference>
<evidence type="ECO:0000313" key="9">
    <source>
        <dbReference type="Proteomes" id="UP000433483"/>
    </source>
</evidence>
<comment type="caution">
    <text evidence="8">The sequence shown here is derived from an EMBL/GenBank/DDBJ whole genome shotgun (WGS) entry which is preliminary data.</text>
</comment>
<dbReference type="Proteomes" id="UP000433483">
    <property type="component" value="Unassembled WGS sequence"/>
</dbReference>
<evidence type="ECO:0000313" key="14">
    <source>
        <dbReference type="Proteomes" id="UP000476176"/>
    </source>
</evidence>
<evidence type="ECO:0000313" key="7">
    <source>
        <dbReference type="EMBL" id="KAE9251195.1"/>
    </source>
</evidence>
<evidence type="ECO:0000313" key="11">
    <source>
        <dbReference type="Proteomes" id="UP000440732"/>
    </source>
</evidence>
<sequence>MIFVALLCILIVFPMPFGALLAAPPCVIVIGAGVIYISLPRLRADPSLWTELQRQLDVFHSMTALTFIYPLYIYGYTSLTGFGQLAFALLSPIIQIIAKNRISRKLTGHDYMKPEVVVFYVELYNALYCSSVLQGTSSWKTTVLIIGTDILQFVLVIFDMMKLLDEMNKLMKRIPREHPLANANFVQIAEQLVNLETKLESSQPKSNYSSGSSVTWQKTMTGVKSTNNLKTESSPSREATMQIKNDPPRKKSGLYLTKPESSRFALHGSRIGPNAKFPSLRNYLHQRAVTWNRGNLLT</sequence>
<dbReference type="EMBL" id="QXGA01000074">
    <property type="protein sequence ID" value="KAE9153287.1"/>
    <property type="molecule type" value="Genomic_DNA"/>
</dbReference>
<evidence type="ECO:0000313" key="4">
    <source>
        <dbReference type="EMBL" id="KAE9134028.1"/>
    </source>
</evidence>
<evidence type="ECO:0000256" key="1">
    <source>
        <dbReference type="SAM" id="MobiDB-lite"/>
    </source>
</evidence>
<name>A0A6A4ADZ1_9STRA</name>
<accession>A0A6A4ADZ1</accession>
<evidence type="ECO:0000313" key="13">
    <source>
        <dbReference type="Proteomes" id="UP000460718"/>
    </source>
</evidence>
<keyword evidence="9" id="KW-1185">Reference proteome</keyword>
<dbReference type="EMBL" id="QXGB01000092">
    <property type="protein sequence ID" value="KAE9231197.1"/>
    <property type="molecule type" value="Genomic_DNA"/>
</dbReference>
<evidence type="ECO:0000256" key="2">
    <source>
        <dbReference type="SAM" id="SignalP"/>
    </source>
</evidence>
<dbReference type="Proteomes" id="UP000441208">
    <property type="component" value="Unassembled WGS sequence"/>
</dbReference>
<evidence type="ECO:0000313" key="3">
    <source>
        <dbReference type="EMBL" id="KAE9026410.1"/>
    </source>
</evidence>
<evidence type="ECO:0000313" key="6">
    <source>
        <dbReference type="EMBL" id="KAE9231197.1"/>
    </source>
</evidence>
<keyword evidence="2" id="KW-0732">Signal</keyword>
<feature type="signal peptide" evidence="2">
    <location>
        <begin position="1"/>
        <end position="22"/>
    </location>
</feature>
<organism evidence="8 10">
    <name type="scientific">Phytophthora fragariae</name>
    <dbReference type="NCBI Taxonomy" id="53985"/>
    <lineage>
        <taxon>Eukaryota</taxon>
        <taxon>Sar</taxon>
        <taxon>Stramenopiles</taxon>
        <taxon>Oomycota</taxon>
        <taxon>Peronosporomycetes</taxon>
        <taxon>Peronosporales</taxon>
        <taxon>Peronosporaceae</taxon>
        <taxon>Phytophthora</taxon>
    </lineage>
</organism>
<dbReference type="Proteomes" id="UP000476176">
    <property type="component" value="Unassembled WGS sequence"/>
</dbReference>
<dbReference type="EMBL" id="QXFZ01000089">
    <property type="protein sequence ID" value="KAE9134028.1"/>
    <property type="molecule type" value="Genomic_DNA"/>
</dbReference>
<evidence type="ECO:0008006" key="15">
    <source>
        <dbReference type="Google" id="ProtNLM"/>
    </source>
</evidence>
<dbReference type="Proteomes" id="UP000440732">
    <property type="component" value="Unassembled WGS sequence"/>
</dbReference>
<reference evidence="9 10" key="1">
    <citation type="submission" date="2018-08" db="EMBL/GenBank/DDBJ databases">
        <title>Genomic investigation of the strawberry pathogen Phytophthora fragariae indicates pathogenicity is determined by transcriptional variation in three key races.</title>
        <authorList>
            <person name="Adams T.M."/>
            <person name="Armitage A.D."/>
            <person name="Sobczyk M.K."/>
            <person name="Bates H.J."/>
            <person name="Dunwell J.M."/>
            <person name="Nellist C.F."/>
            <person name="Harrison R.J."/>
        </authorList>
    </citation>
    <scope>NUCLEOTIDE SEQUENCE [LARGE SCALE GENOMIC DNA]</scope>
    <source>
        <strain evidence="8 10">BC-1</strain>
        <strain evidence="7 14">BC-23</strain>
        <strain evidence="6 9">NOV-27</strain>
        <strain evidence="5 11">NOV-5</strain>
        <strain evidence="4 12">NOV-71</strain>
        <strain evidence="3 13">SCRP245</strain>
    </source>
</reference>
<protein>
    <recommendedName>
        <fullName evidence="15">TRP C-terminal domain-containing protein</fullName>
    </recommendedName>
</protein>